<keyword evidence="3" id="KW-1185">Reference proteome</keyword>
<organism evidence="2 3">
    <name type="scientific">Deinococcus petrolearius</name>
    <dbReference type="NCBI Taxonomy" id="1751295"/>
    <lineage>
        <taxon>Bacteria</taxon>
        <taxon>Thermotogati</taxon>
        <taxon>Deinococcota</taxon>
        <taxon>Deinococci</taxon>
        <taxon>Deinococcales</taxon>
        <taxon>Deinococcaceae</taxon>
        <taxon>Deinococcus</taxon>
    </lineage>
</organism>
<dbReference type="Pfam" id="PF14332">
    <property type="entry name" value="DUF4388"/>
    <property type="match status" value="1"/>
</dbReference>
<proteinExistence type="predicted"/>
<dbReference type="InterPro" id="IPR025497">
    <property type="entry name" value="PatA-like_N"/>
</dbReference>
<evidence type="ECO:0000259" key="1">
    <source>
        <dbReference type="Pfam" id="PF14332"/>
    </source>
</evidence>
<feature type="domain" description="PatA-like N-terminal" evidence="1">
    <location>
        <begin position="3"/>
        <end position="99"/>
    </location>
</feature>
<name>A0ABW1DJF9_9DEIO</name>
<evidence type="ECO:0000313" key="3">
    <source>
        <dbReference type="Proteomes" id="UP001595979"/>
    </source>
</evidence>
<dbReference type="EMBL" id="JBHSOH010000006">
    <property type="protein sequence ID" value="MFC5848252.1"/>
    <property type="molecule type" value="Genomic_DNA"/>
</dbReference>
<reference evidence="3" key="1">
    <citation type="journal article" date="2019" name="Int. J. Syst. Evol. Microbiol.">
        <title>The Global Catalogue of Microorganisms (GCM) 10K type strain sequencing project: providing services to taxonomists for standard genome sequencing and annotation.</title>
        <authorList>
            <consortium name="The Broad Institute Genomics Platform"/>
            <consortium name="The Broad Institute Genome Sequencing Center for Infectious Disease"/>
            <person name="Wu L."/>
            <person name="Ma J."/>
        </authorList>
    </citation>
    <scope>NUCLEOTIDE SEQUENCE [LARGE SCALE GENOMIC DNA]</scope>
    <source>
        <strain evidence="3">CGMCC 1.15053</strain>
    </source>
</reference>
<dbReference type="RefSeq" id="WP_380048099.1">
    <property type="nucleotide sequence ID" value="NZ_JBHSOH010000006.1"/>
</dbReference>
<gene>
    <name evidence="2" type="ORF">ACFPQ6_07995</name>
</gene>
<dbReference type="Proteomes" id="UP001595979">
    <property type="component" value="Unassembled WGS sequence"/>
</dbReference>
<sequence>MRGLLSDLPLLGLLELVHTSRQTGVLSVSGELPYTVTFSQGEVVGGGVLDWLGLEALHTCPLSPWGGDFGFEPRTIAGRPLQAYRPLLSEWARVSDEWERVCRPLGSPSRVFRGEPALFGGSEGRSVRAAARRSGRPLIEVAAEAAQAAQAGRLEATGSHAWFALVLRPSPAHGQHPVTAFLDGQRNLGEVVRRGDLGVDEVRGYLLQAIRRGLRFPGSGWVLRDLVWEEQAARRPSARPSPGNL</sequence>
<accession>A0ABW1DJF9</accession>
<comment type="caution">
    <text evidence="2">The sequence shown here is derived from an EMBL/GenBank/DDBJ whole genome shotgun (WGS) entry which is preliminary data.</text>
</comment>
<protein>
    <submittedName>
        <fullName evidence="2">DUF4388 domain-containing protein</fullName>
    </submittedName>
</protein>
<evidence type="ECO:0000313" key="2">
    <source>
        <dbReference type="EMBL" id="MFC5848252.1"/>
    </source>
</evidence>